<proteinExistence type="predicted"/>
<sequence length="88" mass="10552">MSVKEVLRLFQKLEMDIREGRDTIARLYVDGVLVIRTKVPHKRGELKGNLPHFIRQQLRLNEEEFADLRRCTIYRDDYVNILRKKGKI</sequence>
<evidence type="ECO:0000313" key="1">
    <source>
        <dbReference type="EMBL" id="OGG48045.1"/>
    </source>
</evidence>
<reference evidence="1 2" key="1">
    <citation type="journal article" date="2016" name="Nat. Commun.">
        <title>Thousands of microbial genomes shed light on interconnected biogeochemical processes in an aquifer system.</title>
        <authorList>
            <person name="Anantharaman K."/>
            <person name="Brown C.T."/>
            <person name="Hug L.A."/>
            <person name="Sharon I."/>
            <person name="Castelle C.J."/>
            <person name="Probst A.J."/>
            <person name="Thomas B.C."/>
            <person name="Singh A."/>
            <person name="Wilkins M.J."/>
            <person name="Karaoz U."/>
            <person name="Brodie E.L."/>
            <person name="Williams K.H."/>
            <person name="Hubbard S.S."/>
            <person name="Banfield J.F."/>
        </authorList>
    </citation>
    <scope>NUCLEOTIDE SEQUENCE [LARGE SCALE GENOMIC DNA]</scope>
    <source>
        <strain evidence="2">RIFCSPLOWO2_12_FULL_64_10</strain>
    </source>
</reference>
<dbReference type="Proteomes" id="UP000178606">
    <property type="component" value="Unassembled WGS sequence"/>
</dbReference>
<protein>
    <submittedName>
        <fullName evidence="1">Uncharacterized protein</fullName>
    </submittedName>
</protein>
<evidence type="ECO:0000313" key="2">
    <source>
        <dbReference type="Proteomes" id="UP000178606"/>
    </source>
</evidence>
<name>A0A1F6CFS9_HANXR</name>
<accession>A0A1F6CFS9</accession>
<gene>
    <name evidence="1" type="ORF">A3F84_22475</name>
</gene>
<dbReference type="AlphaFoldDB" id="A0A1F6CFS9"/>
<organism evidence="1 2">
    <name type="scientific">Handelsmanbacteria sp. (strain RIFCSPLOWO2_12_FULL_64_10)</name>
    <dbReference type="NCBI Taxonomy" id="1817868"/>
    <lineage>
        <taxon>Bacteria</taxon>
        <taxon>Candidatus Handelsmaniibacteriota</taxon>
    </lineage>
</organism>
<dbReference type="EMBL" id="MFKF01000259">
    <property type="protein sequence ID" value="OGG48045.1"/>
    <property type="molecule type" value="Genomic_DNA"/>
</dbReference>
<comment type="caution">
    <text evidence="1">The sequence shown here is derived from an EMBL/GenBank/DDBJ whole genome shotgun (WGS) entry which is preliminary data.</text>
</comment>